<evidence type="ECO:0000256" key="1">
    <source>
        <dbReference type="ARBA" id="ARBA00004141"/>
    </source>
</evidence>
<dbReference type="EMBL" id="CAUEEQ010000581">
    <property type="protein sequence ID" value="CAJ0917359.1"/>
    <property type="molecule type" value="Genomic_DNA"/>
</dbReference>
<dbReference type="Gene3D" id="1.20.1250.20">
    <property type="entry name" value="MFS general substrate transporter like domains"/>
    <property type="match status" value="2"/>
</dbReference>
<dbReference type="Proteomes" id="UP001176940">
    <property type="component" value="Unassembled WGS sequence"/>
</dbReference>
<evidence type="ECO:0008006" key="9">
    <source>
        <dbReference type="Google" id="ProtNLM"/>
    </source>
</evidence>
<evidence type="ECO:0000313" key="8">
    <source>
        <dbReference type="Proteomes" id="UP001176940"/>
    </source>
</evidence>
<dbReference type="PANTHER" id="PTHR19432">
    <property type="entry name" value="SUGAR TRANSPORTER"/>
    <property type="match status" value="1"/>
</dbReference>
<keyword evidence="5 6" id="KW-0472">Membrane</keyword>
<comment type="subcellular location">
    <subcellularLocation>
        <location evidence="1">Membrane</location>
        <topology evidence="1">Multi-pass membrane protein</topology>
    </subcellularLocation>
</comment>
<reference evidence="7" key="1">
    <citation type="submission" date="2023-07" db="EMBL/GenBank/DDBJ databases">
        <authorList>
            <person name="Stuckert A."/>
        </authorList>
    </citation>
    <scope>NUCLEOTIDE SEQUENCE</scope>
</reference>
<evidence type="ECO:0000256" key="6">
    <source>
        <dbReference type="SAM" id="Phobius"/>
    </source>
</evidence>
<feature type="transmembrane region" description="Helical" evidence="6">
    <location>
        <begin position="342"/>
        <end position="364"/>
    </location>
</feature>
<feature type="transmembrane region" description="Helical" evidence="6">
    <location>
        <begin position="18"/>
        <end position="39"/>
    </location>
</feature>
<protein>
    <recommendedName>
        <fullName evidence="9">Solute carrier family 45 member 3</fullName>
    </recommendedName>
</protein>
<proteinExistence type="predicted"/>
<feature type="transmembrane region" description="Helical" evidence="6">
    <location>
        <begin position="86"/>
        <end position="105"/>
    </location>
</feature>
<keyword evidence="3 6" id="KW-0812">Transmembrane</keyword>
<feature type="transmembrane region" description="Helical" evidence="6">
    <location>
        <begin position="159"/>
        <end position="177"/>
    </location>
</feature>
<dbReference type="PANTHER" id="PTHR19432:SF37">
    <property type="entry name" value="SOLUTE CARRIER FAMILY 45 MEMBER 3"/>
    <property type="match status" value="1"/>
</dbReference>
<sequence length="546" mass="59825">MQKARISEYLYSPRAQLLLVNSVTCGLEICLAAGVTFVPPLLLEAGVEEKFMTMVLGIGPILGLLVVHLIGSASDRWSGRFGRRRPFIWLLSFGVMLSLIIIPYAKHLASLAGHHQAGLEVFFLILGIGLLDSCGQVCFTPLEALLSDLFPEGEACRKAFSMFALMVGIGACIGYLLPSMDWSGSWLAQLLGGQEQRGQNQYRTVGYMFRASRKEMDLCKDMSTLVSTTQGLAHGLGTAKYMCFGITIQNVLSQSSCHSVALVCSPAVLLDESYDLYSLLHGLRWRRTLSWRANCRAGSEARLRYDEGVRMGSLGLFLQSVTSIVFSFSMDYLLKKFGTRHVYLLAVSCLPIAALITCFSNNLVMVTASAAMTGITFSVLEILPYTLTSLYHQNRQVFLPKYKDMAEHETPEKERKPGFIKEAPNNNGVPLFSSHSPSMCIGPSSDNPVMIGEPTNPNNGICLDIAILDSACLLSQVVPSLVMGFIVQITQTVTAYVAFAGVFGLVAIYFSNKVVFDKSEMLKITPLSTVMKSRLVCETPEQSPSQ</sequence>
<feature type="transmembrane region" description="Helical" evidence="6">
    <location>
        <begin position="465"/>
        <end position="487"/>
    </location>
</feature>
<accession>A0ABN9KSV7</accession>
<organism evidence="7 8">
    <name type="scientific">Ranitomeya imitator</name>
    <name type="common">mimic poison frog</name>
    <dbReference type="NCBI Taxonomy" id="111125"/>
    <lineage>
        <taxon>Eukaryota</taxon>
        <taxon>Metazoa</taxon>
        <taxon>Chordata</taxon>
        <taxon>Craniata</taxon>
        <taxon>Vertebrata</taxon>
        <taxon>Euteleostomi</taxon>
        <taxon>Amphibia</taxon>
        <taxon>Batrachia</taxon>
        <taxon>Anura</taxon>
        <taxon>Neobatrachia</taxon>
        <taxon>Hyloidea</taxon>
        <taxon>Dendrobatidae</taxon>
        <taxon>Dendrobatinae</taxon>
        <taxon>Ranitomeya</taxon>
    </lineage>
</organism>
<feature type="transmembrane region" description="Helical" evidence="6">
    <location>
        <begin position="311"/>
        <end position="330"/>
    </location>
</feature>
<evidence type="ECO:0000256" key="3">
    <source>
        <dbReference type="ARBA" id="ARBA00022692"/>
    </source>
</evidence>
<evidence type="ECO:0000256" key="4">
    <source>
        <dbReference type="ARBA" id="ARBA00022989"/>
    </source>
</evidence>
<keyword evidence="8" id="KW-1185">Reference proteome</keyword>
<dbReference type="InterPro" id="IPR036259">
    <property type="entry name" value="MFS_trans_sf"/>
</dbReference>
<evidence type="ECO:0000313" key="7">
    <source>
        <dbReference type="EMBL" id="CAJ0917359.1"/>
    </source>
</evidence>
<evidence type="ECO:0000256" key="5">
    <source>
        <dbReference type="ARBA" id="ARBA00023136"/>
    </source>
</evidence>
<evidence type="ECO:0000256" key="2">
    <source>
        <dbReference type="ARBA" id="ARBA00022448"/>
    </source>
</evidence>
<name>A0ABN9KSV7_9NEOB</name>
<feature type="transmembrane region" description="Helical" evidence="6">
    <location>
        <begin position="493"/>
        <end position="511"/>
    </location>
</feature>
<dbReference type="SUPFAM" id="SSF103473">
    <property type="entry name" value="MFS general substrate transporter"/>
    <property type="match status" value="2"/>
</dbReference>
<gene>
    <name evidence="7" type="ORF">RIMI_LOCUS490729</name>
</gene>
<comment type="caution">
    <text evidence="7">The sequence shown here is derived from an EMBL/GenBank/DDBJ whole genome shotgun (WGS) entry which is preliminary data.</text>
</comment>
<keyword evidence="4 6" id="KW-1133">Transmembrane helix</keyword>
<keyword evidence="2" id="KW-0813">Transport</keyword>
<feature type="transmembrane region" description="Helical" evidence="6">
    <location>
        <begin position="51"/>
        <end position="74"/>
    </location>
</feature>